<proteinExistence type="predicted"/>
<evidence type="ECO:0000313" key="1">
    <source>
        <dbReference type="EMBL" id="MCV7424544.1"/>
    </source>
</evidence>
<reference evidence="1" key="1">
    <citation type="submission" date="2020-07" db="EMBL/GenBank/DDBJ databases">
        <authorList>
            <person name="Pettersson B.M.F."/>
            <person name="Behra P.R.K."/>
            <person name="Ramesh M."/>
            <person name="Das S."/>
            <person name="Dasgupta S."/>
            <person name="Kirsebom L.A."/>
        </authorList>
    </citation>
    <scope>NUCLEOTIDE SEQUENCE</scope>
    <source>
        <strain evidence="1">DSM 44838</strain>
    </source>
</reference>
<dbReference type="EMBL" id="JACKVK010000015">
    <property type="protein sequence ID" value="MCV7424544.1"/>
    <property type="molecule type" value="Genomic_DNA"/>
</dbReference>
<dbReference type="RefSeq" id="WP_263999610.1">
    <property type="nucleotide sequence ID" value="NZ_JACKVK010000015.1"/>
</dbReference>
<keyword evidence="2" id="KW-1185">Reference proteome</keyword>
<sequence>MVDPGDTEPDWLVFVEAVLDLVADAVAVVVVDAPDVVEVVDVSDVLAVGPSSPVSETIE</sequence>
<evidence type="ECO:0000313" key="2">
    <source>
        <dbReference type="Proteomes" id="UP001141629"/>
    </source>
</evidence>
<reference evidence="1" key="2">
    <citation type="journal article" date="2022" name="BMC Genomics">
        <title>Comparative genome analysis of mycobacteria focusing on tRNA and non-coding RNA.</title>
        <authorList>
            <person name="Behra P.R.K."/>
            <person name="Pettersson B.M.F."/>
            <person name="Ramesh M."/>
            <person name="Das S."/>
            <person name="Dasgupta S."/>
            <person name="Kirsebom L.A."/>
        </authorList>
    </citation>
    <scope>NUCLEOTIDE SEQUENCE</scope>
    <source>
        <strain evidence="1">DSM 44838</strain>
    </source>
</reference>
<accession>A0A9X2Z8G6</accession>
<gene>
    <name evidence="1" type="ORF">H7K45_28775</name>
</gene>
<dbReference type="AlphaFoldDB" id="A0A9X2Z8G6"/>
<protein>
    <submittedName>
        <fullName evidence="1">Uncharacterized protein</fullName>
    </submittedName>
</protein>
<comment type="caution">
    <text evidence="1">The sequence shown here is derived from an EMBL/GenBank/DDBJ whole genome shotgun (WGS) entry which is preliminary data.</text>
</comment>
<organism evidence="1 2">
    <name type="scientific">Mycobacterium yunnanensis</name>
    <dbReference type="NCBI Taxonomy" id="368477"/>
    <lineage>
        <taxon>Bacteria</taxon>
        <taxon>Bacillati</taxon>
        <taxon>Actinomycetota</taxon>
        <taxon>Actinomycetes</taxon>
        <taxon>Mycobacteriales</taxon>
        <taxon>Mycobacteriaceae</taxon>
        <taxon>Mycobacterium</taxon>
    </lineage>
</organism>
<dbReference type="Proteomes" id="UP001141629">
    <property type="component" value="Unassembled WGS sequence"/>
</dbReference>
<name>A0A9X2Z8G6_9MYCO</name>